<dbReference type="RefSeq" id="WP_189131920.1">
    <property type="nucleotide sequence ID" value="NZ_BMMS01000010.1"/>
</dbReference>
<keyword evidence="2" id="KW-1133">Transmembrane helix</keyword>
<comment type="caution">
    <text evidence="3">The sequence shown here is derived from an EMBL/GenBank/DDBJ whole genome shotgun (WGS) entry which is preliminary data.</text>
</comment>
<feature type="region of interest" description="Disordered" evidence="1">
    <location>
        <begin position="107"/>
        <end position="130"/>
    </location>
</feature>
<keyword evidence="2" id="KW-0812">Transmembrane</keyword>
<dbReference type="EMBL" id="BMMS01000010">
    <property type="protein sequence ID" value="GGO87984.1"/>
    <property type="molecule type" value="Genomic_DNA"/>
</dbReference>
<evidence type="ECO:0000256" key="1">
    <source>
        <dbReference type="SAM" id="MobiDB-lite"/>
    </source>
</evidence>
<reference evidence="3" key="2">
    <citation type="submission" date="2020-09" db="EMBL/GenBank/DDBJ databases">
        <authorList>
            <person name="Sun Q."/>
            <person name="Zhou Y."/>
        </authorList>
    </citation>
    <scope>NUCLEOTIDE SEQUENCE</scope>
    <source>
        <strain evidence="3">CGMCC 4.7201</strain>
    </source>
</reference>
<keyword evidence="4" id="KW-1185">Reference proteome</keyword>
<feature type="compositionally biased region" description="Low complexity" evidence="1">
    <location>
        <begin position="19"/>
        <end position="29"/>
    </location>
</feature>
<keyword evidence="2" id="KW-0472">Membrane</keyword>
<evidence type="ECO:0000313" key="3">
    <source>
        <dbReference type="EMBL" id="GGO87984.1"/>
    </source>
</evidence>
<gene>
    <name evidence="3" type="ORF">GCM10012280_27730</name>
</gene>
<name>A0A918DY64_9ACTN</name>
<dbReference type="Proteomes" id="UP000641932">
    <property type="component" value="Unassembled WGS sequence"/>
</dbReference>
<organism evidence="3 4">
    <name type="scientific">Wenjunlia tyrosinilytica</name>
    <dbReference type="NCBI Taxonomy" id="1544741"/>
    <lineage>
        <taxon>Bacteria</taxon>
        <taxon>Bacillati</taxon>
        <taxon>Actinomycetota</taxon>
        <taxon>Actinomycetes</taxon>
        <taxon>Kitasatosporales</taxon>
        <taxon>Streptomycetaceae</taxon>
        <taxon>Wenjunlia</taxon>
    </lineage>
</organism>
<feature type="transmembrane region" description="Helical" evidence="2">
    <location>
        <begin position="85"/>
        <end position="106"/>
    </location>
</feature>
<feature type="region of interest" description="Disordered" evidence="1">
    <location>
        <begin position="1"/>
        <end position="47"/>
    </location>
</feature>
<proteinExistence type="predicted"/>
<evidence type="ECO:0000313" key="4">
    <source>
        <dbReference type="Proteomes" id="UP000641932"/>
    </source>
</evidence>
<dbReference type="AlphaFoldDB" id="A0A918DY64"/>
<accession>A0A918DY64</accession>
<reference evidence="3" key="1">
    <citation type="journal article" date="2014" name="Int. J. Syst. Evol. Microbiol.">
        <title>Complete genome sequence of Corynebacterium casei LMG S-19264T (=DSM 44701T), isolated from a smear-ripened cheese.</title>
        <authorList>
            <consortium name="US DOE Joint Genome Institute (JGI-PGF)"/>
            <person name="Walter F."/>
            <person name="Albersmeier A."/>
            <person name="Kalinowski J."/>
            <person name="Ruckert C."/>
        </authorList>
    </citation>
    <scope>NUCLEOTIDE SEQUENCE</scope>
    <source>
        <strain evidence="3">CGMCC 4.7201</strain>
    </source>
</reference>
<sequence length="294" mass="30251">MTGNEPNRPGTGVDGAGDTGRAAGAWNADGGRRTDGTGADGGDGGLDTRLLRDAVLSRLPRDLAAPPDRMDRVRDRVRRAGRRRAVGAAATVVPLVALASLALPGIGSDHRGPGPAASPTAPDPRTVRPRPSYTSLVEKQLHGLRLRMVENWRSVVVRSVGNAPRETPPVVAYVSNGPLDPGSGPCAGALDGISDGTCLPVAALGEDTVLISWHIETSPVSAEELKGEGTVVTEPPSPQCSAIGGTSALTLLRPVGRPAPRGVLHATACMNIPGDTVRAQTAGILRSARFPQGR</sequence>
<evidence type="ECO:0000256" key="2">
    <source>
        <dbReference type="SAM" id="Phobius"/>
    </source>
</evidence>
<protein>
    <submittedName>
        <fullName evidence="3">Uncharacterized protein</fullName>
    </submittedName>
</protein>